<evidence type="ECO:0000259" key="8">
    <source>
        <dbReference type="Pfam" id="PF13183"/>
    </source>
</evidence>
<dbReference type="Gene3D" id="3.40.50.10420">
    <property type="entry name" value="NagB/RpiA/CoA transferase-like"/>
    <property type="match status" value="1"/>
</dbReference>
<dbReference type="InterPro" id="IPR003741">
    <property type="entry name" value="LUD_dom"/>
</dbReference>
<accession>A0ABU8U0S5</accession>
<evidence type="ECO:0000259" key="7">
    <source>
        <dbReference type="Pfam" id="PF11870"/>
    </source>
</evidence>
<dbReference type="InterPro" id="IPR009051">
    <property type="entry name" value="Helical_ferredxn"/>
</dbReference>
<dbReference type="InterPro" id="IPR017896">
    <property type="entry name" value="4Fe4S_Fe-S-bd"/>
</dbReference>
<keyword evidence="2" id="KW-0408">Iron</keyword>
<keyword evidence="2" id="KW-0004">4Fe-4S</keyword>
<dbReference type="InterPro" id="IPR024569">
    <property type="entry name" value="LutB_C"/>
</dbReference>
<keyword evidence="1" id="KW-0813">Transport</keyword>
<dbReference type="InterPro" id="IPR037171">
    <property type="entry name" value="NagB/RpiA_transferase-like"/>
</dbReference>
<proteinExistence type="predicted"/>
<feature type="domain" description="4Fe-4S ferredoxin-type" evidence="8">
    <location>
        <begin position="318"/>
        <end position="387"/>
    </location>
</feature>
<dbReference type="PANTHER" id="PTHR47153:SF2">
    <property type="entry name" value="LACTATE UTILIZATION PROTEIN B"/>
    <property type="match status" value="1"/>
</dbReference>
<keyword evidence="4" id="KW-0249">Electron transport</keyword>
<dbReference type="SUPFAM" id="SSF54862">
    <property type="entry name" value="4Fe-4S ferredoxins"/>
    <property type="match status" value="1"/>
</dbReference>
<comment type="caution">
    <text evidence="9">The sequence shown here is derived from an EMBL/GenBank/DDBJ whole genome shotgun (WGS) entry which is preliminary data.</text>
</comment>
<reference evidence="9 10" key="1">
    <citation type="submission" date="2024-03" db="EMBL/GenBank/DDBJ databases">
        <title>Novel Streptomyces species of biotechnological and ecological value are a feature of Machair soil.</title>
        <authorList>
            <person name="Prole J.R."/>
            <person name="Goodfellow M."/>
            <person name="Allenby N."/>
            <person name="Ward A.C."/>
        </authorList>
    </citation>
    <scope>NUCLEOTIDE SEQUENCE [LARGE SCALE GENOMIC DNA]</scope>
    <source>
        <strain evidence="9 10">MS1.HAVA.3</strain>
    </source>
</reference>
<evidence type="ECO:0000259" key="6">
    <source>
        <dbReference type="Pfam" id="PF02589"/>
    </source>
</evidence>
<keyword evidence="10" id="KW-1185">Reference proteome</keyword>
<keyword evidence="3" id="KW-0677">Repeat</keyword>
<organism evidence="9 10">
    <name type="scientific">Streptomyces caledonius</name>
    <dbReference type="NCBI Taxonomy" id="3134107"/>
    <lineage>
        <taxon>Bacteria</taxon>
        <taxon>Bacillati</taxon>
        <taxon>Actinomycetota</taxon>
        <taxon>Actinomycetes</taxon>
        <taxon>Kitasatosporales</taxon>
        <taxon>Streptomycetaceae</taxon>
        <taxon>Streptomyces</taxon>
    </lineage>
</organism>
<dbReference type="InterPro" id="IPR024185">
    <property type="entry name" value="FTHF_cligase-like_sf"/>
</dbReference>
<evidence type="ECO:0000256" key="2">
    <source>
        <dbReference type="ARBA" id="ARBA00022485"/>
    </source>
</evidence>
<dbReference type="Pfam" id="PF13183">
    <property type="entry name" value="Fer4_8"/>
    <property type="match status" value="1"/>
</dbReference>
<dbReference type="Proteomes" id="UP001382904">
    <property type="component" value="Unassembled WGS sequence"/>
</dbReference>
<dbReference type="SUPFAM" id="SSF100950">
    <property type="entry name" value="NagB/RpiA/CoA transferase-like"/>
    <property type="match status" value="1"/>
</dbReference>
<dbReference type="EMBL" id="JBBKAM010000002">
    <property type="protein sequence ID" value="MEJ8641478.1"/>
    <property type="molecule type" value="Genomic_DNA"/>
</dbReference>
<evidence type="ECO:0000256" key="5">
    <source>
        <dbReference type="SAM" id="MobiDB-lite"/>
    </source>
</evidence>
<name>A0ABU8U0S5_9ACTN</name>
<gene>
    <name evidence="9" type="ORF">WKI68_08235</name>
</gene>
<dbReference type="PANTHER" id="PTHR47153">
    <property type="entry name" value="LACTATE UTILIZATION PROTEIN B"/>
    <property type="match status" value="1"/>
</dbReference>
<evidence type="ECO:0000313" key="10">
    <source>
        <dbReference type="Proteomes" id="UP001382904"/>
    </source>
</evidence>
<evidence type="ECO:0000313" key="9">
    <source>
        <dbReference type="EMBL" id="MEJ8641478.1"/>
    </source>
</evidence>
<sequence>MTGTRLGMPAFPAFPEAARDAVRDDVLRANLRHATHTIRDERARAVAELEDWDRLRAAGKAVKDHTLRHLDRYLLQLEEAVTAAGGTVHWAADADEANRIVTDLVRATGEREVVKVKSMATQEIGLNEALEAAGIAAYETDLAELIVQLGHDRPSHILVPAIHRNRAEIRDIFRTEMGNWGRPAPDPLGDDPRELAEAARLHLREKFLRAKVAVSGANFMVAETGTMVVFESEGNGRMCLTLPETLISVVGIEKVVPTFRDLEIFLQTLPRSSTAERMNPYTTMWTGTTDGDGPSAFHLVLLDNGRTDTLADETGRQALRCIRCSACLNVCPVYERAGGHAYGSVYPGPIGAILSPQLRGTGSAIDASLPYASTLCGACYEVCPVAIDIPEVLVHLRERVAQGGPVTRDGIRVRIRPAQRHTAERAAMRAARLLMDHPGALRAGERLLARARRLAPRRLPGAGRAWTDTRELPSLPAESFRDWWARERGTCSEQQGPHPGPHPPGCARDGPGADPGAGAGTGSDPYPEIPRDYLHVHGARTAQERVDLLAANLTEYRARVHRTDGTASGTCWGACWRTPDRCRSRRGSDSAGRRACRRRWCTTARPSRPGNWTGSTPW</sequence>
<evidence type="ECO:0000256" key="1">
    <source>
        <dbReference type="ARBA" id="ARBA00022448"/>
    </source>
</evidence>
<keyword evidence="2" id="KW-0411">Iron-sulfur</keyword>
<keyword evidence="2" id="KW-0479">Metal-binding</keyword>
<evidence type="ECO:0000256" key="3">
    <source>
        <dbReference type="ARBA" id="ARBA00022737"/>
    </source>
</evidence>
<dbReference type="Pfam" id="PF02589">
    <property type="entry name" value="LUD_dom"/>
    <property type="match status" value="1"/>
</dbReference>
<evidence type="ECO:0000256" key="4">
    <source>
        <dbReference type="ARBA" id="ARBA00022982"/>
    </source>
</evidence>
<dbReference type="Pfam" id="PF11870">
    <property type="entry name" value="LutB_C"/>
    <property type="match status" value="1"/>
</dbReference>
<dbReference type="InterPro" id="IPR004452">
    <property type="entry name" value="LutB/LldF"/>
</dbReference>
<protein>
    <submittedName>
        <fullName evidence="9">Lactate utilization protein B</fullName>
    </submittedName>
</protein>
<feature type="domain" description="Lactate utilization protein B C-terminal" evidence="7">
    <location>
        <begin position="396"/>
        <end position="487"/>
    </location>
</feature>
<dbReference type="Gene3D" id="1.10.1060.10">
    <property type="entry name" value="Alpha-helical ferredoxin"/>
    <property type="match status" value="1"/>
</dbReference>
<feature type="domain" description="LUD" evidence="6">
    <location>
        <begin position="76"/>
        <end position="288"/>
    </location>
</feature>
<feature type="region of interest" description="Disordered" evidence="5">
    <location>
        <begin position="490"/>
        <end position="531"/>
    </location>
</feature>